<dbReference type="GO" id="GO:0000245">
    <property type="term" value="P:spliceosomal complex assembly"/>
    <property type="evidence" value="ECO:0007669"/>
    <property type="project" value="TreeGrafter"/>
</dbReference>
<organism evidence="12 13">
    <name type="scientific">Cutaneotrichosporon cavernicola</name>
    <dbReference type="NCBI Taxonomy" id="279322"/>
    <lineage>
        <taxon>Eukaryota</taxon>
        <taxon>Fungi</taxon>
        <taxon>Dikarya</taxon>
        <taxon>Basidiomycota</taxon>
        <taxon>Agaricomycotina</taxon>
        <taxon>Tremellomycetes</taxon>
        <taxon>Trichosporonales</taxon>
        <taxon>Trichosporonaceae</taxon>
        <taxon>Cutaneotrichosporon</taxon>
    </lineage>
</organism>
<keyword evidence="2" id="KW-0723">Serine/threonine-protein kinase</keyword>
<feature type="compositionally biased region" description="Polar residues" evidence="10">
    <location>
        <begin position="341"/>
        <end position="350"/>
    </location>
</feature>
<comment type="catalytic activity">
    <reaction evidence="7">
        <text>L-threonyl-[protein] + ATP = O-phospho-L-threonyl-[protein] + ADP + H(+)</text>
        <dbReference type="Rhea" id="RHEA:46608"/>
        <dbReference type="Rhea" id="RHEA-COMP:11060"/>
        <dbReference type="Rhea" id="RHEA-COMP:11605"/>
        <dbReference type="ChEBI" id="CHEBI:15378"/>
        <dbReference type="ChEBI" id="CHEBI:30013"/>
        <dbReference type="ChEBI" id="CHEBI:30616"/>
        <dbReference type="ChEBI" id="CHEBI:61977"/>
        <dbReference type="ChEBI" id="CHEBI:456216"/>
        <dbReference type="EC" id="2.7.11.1"/>
    </reaction>
</comment>
<dbReference type="InterPro" id="IPR008271">
    <property type="entry name" value="Ser/Thr_kinase_AS"/>
</dbReference>
<dbReference type="GO" id="GO:0005524">
    <property type="term" value="F:ATP binding"/>
    <property type="evidence" value="ECO:0007669"/>
    <property type="project" value="UniProtKB-UniRule"/>
</dbReference>
<dbReference type="EMBL" id="AP028212">
    <property type="protein sequence ID" value="BEI87718.1"/>
    <property type="molecule type" value="Genomic_DNA"/>
</dbReference>
<evidence type="ECO:0000256" key="5">
    <source>
        <dbReference type="ARBA" id="ARBA00022777"/>
    </source>
</evidence>
<dbReference type="GO" id="GO:0005737">
    <property type="term" value="C:cytoplasm"/>
    <property type="evidence" value="ECO:0007669"/>
    <property type="project" value="TreeGrafter"/>
</dbReference>
<dbReference type="InterPro" id="IPR017441">
    <property type="entry name" value="Protein_kinase_ATP_BS"/>
</dbReference>
<dbReference type="Gene3D" id="3.30.200.20">
    <property type="entry name" value="Phosphorylase Kinase, domain 1"/>
    <property type="match status" value="1"/>
</dbReference>
<evidence type="ECO:0000256" key="10">
    <source>
        <dbReference type="SAM" id="MobiDB-lite"/>
    </source>
</evidence>
<dbReference type="FunFam" id="1.10.510.10:FF:000409">
    <property type="entry name" value="CMGC/SRPK protein kinase"/>
    <property type="match status" value="1"/>
</dbReference>
<evidence type="ECO:0000256" key="8">
    <source>
        <dbReference type="ARBA" id="ARBA00048679"/>
    </source>
</evidence>
<feature type="binding site" evidence="9">
    <location>
        <position position="95"/>
    </location>
    <ligand>
        <name>ATP</name>
        <dbReference type="ChEBI" id="CHEBI:30616"/>
    </ligand>
</feature>
<dbReference type="PROSITE" id="PS00107">
    <property type="entry name" value="PROTEIN_KINASE_ATP"/>
    <property type="match status" value="1"/>
</dbReference>
<evidence type="ECO:0000256" key="3">
    <source>
        <dbReference type="ARBA" id="ARBA00022679"/>
    </source>
</evidence>
<keyword evidence="4 9" id="KW-0547">Nucleotide-binding</keyword>
<evidence type="ECO:0000256" key="9">
    <source>
        <dbReference type="PROSITE-ProRule" id="PRU10141"/>
    </source>
</evidence>
<feature type="compositionally biased region" description="Pro residues" evidence="10">
    <location>
        <begin position="408"/>
        <end position="417"/>
    </location>
</feature>
<evidence type="ECO:0000256" key="7">
    <source>
        <dbReference type="ARBA" id="ARBA00047899"/>
    </source>
</evidence>
<feature type="region of interest" description="Disordered" evidence="10">
    <location>
        <begin position="1"/>
        <end position="50"/>
    </location>
</feature>
<dbReference type="PANTHER" id="PTHR47634">
    <property type="entry name" value="PROTEIN KINASE DOMAIN-CONTAINING PROTEIN-RELATED"/>
    <property type="match status" value="1"/>
</dbReference>
<dbReference type="InterPro" id="IPR011009">
    <property type="entry name" value="Kinase-like_dom_sf"/>
</dbReference>
<dbReference type="GO" id="GO:0050684">
    <property type="term" value="P:regulation of mRNA processing"/>
    <property type="evidence" value="ECO:0007669"/>
    <property type="project" value="TreeGrafter"/>
</dbReference>
<dbReference type="FunFam" id="3.30.200.20:FF:000076">
    <property type="entry name" value="CMGC/SRPK protein kinase"/>
    <property type="match status" value="1"/>
</dbReference>
<keyword evidence="6 9" id="KW-0067">ATP-binding</keyword>
<evidence type="ECO:0000259" key="11">
    <source>
        <dbReference type="PROSITE" id="PS50011"/>
    </source>
</evidence>
<dbReference type="FunFam" id="1.10.510.10:FF:000541">
    <property type="entry name" value="CMGC/SRPK protein kinase"/>
    <property type="match status" value="1"/>
</dbReference>
<sequence length="670" mass="72675">MASAATAPRPAAPPVAMPAQPSSAQPSTSSSVATSVQTEDEEDLEDYRPGGYHPINIGDDFNNGRYVIVRKLGWGHFSTVWLARDNTTNRHVALKVVKSDGHYTETALDEIQLLQRVTTSSESHPGRSHVVGLVDDFRHNGPNGSHVCMVFEVLGENLLGLIKRYQHRGVPTHIVRQIAKQILLGLDYLHTECRIIHTDLKPENVLICIEDVESVVQAELASCPAAVPTKLVGVPPSQGRAGNQTPRKDSLFIVGSQPLPSPSSSYSSSPMLDKYGFGMSKISGAGAVGKSAPAGPPRANNTTDAIGDGLGNVQIAEGESSDLTWSKTKPATPKVQHGPSLLSQQINQLPAESPRPVSQSSSNATGSNNTPNNTPNNVDKGKDKAPAAPTPPMQSDSAAKFAAAAKPQPTPARPDPAPSDTGSSSAGEQNAPVAGDPNTLPPPFPYDPNSLKRVTVKIADLGNACWVDHHFTNDIQTRQYRCPEIILGTRWGPSVDIWSAACLIFELLTGDYLFDPQPGTKYDKDDDHVAQIMELLGEMPKSLALSGKYSRDMFHTRGDLRHIQRLRFWPLLSVLKEKYLMEAEEAELLTSFILPMLHYYPDSRAPASELVKHEWLKGVVVEGDLQMARRNHEREVERLRALDPTREPVPFQEVMGLGPPVAGMVGMGRI</sequence>
<dbReference type="PROSITE" id="PS50011">
    <property type="entry name" value="PROTEIN_KINASE_DOM"/>
    <property type="match status" value="1"/>
</dbReference>
<evidence type="ECO:0000256" key="2">
    <source>
        <dbReference type="ARBA" id="ARBA00022527"/>
    </source>
</evidence>
<dbReference type="Pfam" id="PF00069">
    <property type="entry name" value="Pkinase"/>
    <property type="match status" value="2"/>
</dbReference>
<proteinExistence type="predicted"/>
<dbReference type="AlphaFoldDB" id="A0AA48IDF5"/>
<feature type="domain" description="Protein kinase" evidence="11">
    <location>
        <begin position="66"/>
        <end position="616"/>
    </location>
</feature>
<dbReference type="RefSeq" id="XP_060452984.1">
    <property type="nucleotide sequence ID" value="XM_060600300.1"/>
</dbReference>
<feature type="compositionally biased region" description="Low complexity" evidence="10">
    <location>
        <begin position="398"/>
        <end position="407"/>
    </location>
</feature>
<dbReference type="Proteomes" id="UP001233271">
    <property type="component" value="Chromosome 1"/>
</dbReference>
<keyword evidence="3" id="KW-0808">Transferase</keyword>
<dbReference type="InterPro" id="IPR000719">
    <property type="entry name" value="Prot_kinase_dom"/>
</dbReference>
<evidence type="ECO:0000313" key="13">
    <source>
        <dbReference type="Proteomes" id="UP001233271"/>
    </source>
</evidence>
<dbReference type="Gene3D" id="1.10.510.10">
    <property type="entry name" value="Transferase(Phosphotransferase) domain 1"/>
    <property type="match status" value="2"/>
</dbReference>
<name>A0AA48IDF5_9TREE</name>
<gene>
    <name evidence="12" type="ORF">CcaverHIS019_0104360</name>
</gene>
<protein>
    <recommendedName>
        <fullName evidence="1">non-specific serine/threonine protein kinase</fullName>
        <ecNumber evidence="1">2.7.11.1</ecNumber>
    </recommendedName>
</protein>
<keyword evidence="5" id="KW-0418">Kinase</keyword>
<dbReference type="KEGG" id="ccac:CcaHIS019_0104360"/>
<keyword evidence="13" id="KW-1185">Reference proteome</keyword>
<dbReference type="GO" id="GO:0005634">
    <property type="term" value="C:nucleus"/>
    <property type="evidence" value="ECO:0007669"/>
    <property type="project" value="TreeGrafter"/>
</dbReference>
<comment type="catalytic activity">
    <reaction evidence="8">
        <text>L-seryl-[protein] + ATP = O-phospho-L-seryl-[protein] + ADP + H(+)</text>
        <dbReference type="Rhea" id="RHEA:17989"/>
        <dbReference type="Rhea" id="RHEA-COMP:9863"/>
        <dbReference type="Rhea" id="RHEA-COMP:11604"/>
        <dbReference type="ChEBI" id="CHEBI:15378"/>
        <dbReference type="ChEBI" id="CHEBI:29999"/>
        <dbReference type="ChEBI" id="CHEBI:30616"/>
        <dbReference type="ChEBI" id="CHEBI:83421"/>
        <dbReference type="ChEBI" id="CHEBI:456216"/>
        <dbReference type="EC" id="2.7.11.1"/>
    </reaction>
</comment>
<feature type="region of interest" description="Disordered" evidence="10">
    <location>
        <begin position="286"/>
        <end position="446"/>
    </location>
</feature>
<evidence type="ECO:0000313" key="12">
    <source>
        <dbReference type="EMBL" id="BEI87718.1"/>
    </source>
</evidence>
<evidence type="ECO:0000256" key="4">
    <source>
        <dbReference type="ARBA" id="ARBA00022741"/>
    </source>
</evidence>
<dbReference type="EC" id="2.7.11.1" evidence="1"/>
<feature type="compositionally biased region" description="Low complexity" evidence="10">
    <location>
        <begin position="358"/>
        <end position="377"/>
    </location>
</feature>
<dbReference type="PROSITE" id="PS00108">
    <property type="entry name" value="PROTEIN_KINASE_ST"/>
    <property type="match status" value="1"/>
</dbReference>
<dbReference type="PANTHER" id="PTHR47634:SF9">
    <property type="entry name" value="PROTEIN KINASE DOMAIN-CONTAINING PROTEIN-RELATED"/>
    <property type="match status" value="1"/>
</dbReference>
<dbReference type="SMART" id="SM00220">
    <property type="entry name" value="S_TKc"/>
    <property type="match status" value="1"/>
</dbReference>
<feature type="compositionally biased region" description="Low complexity" evidence="10">
    <location>
        <begin position="17"/>
        <end position="37"/>
    </location>
</feature>
<evidence type="ECO:0000256" key="6">
    <source>
        <dbReference type="ARBA" id="ARBA00022840"/>
    </source>
</evidence>
<dbReference type="GeneID" id="85491589"/>
<evidence type="ECO:0000256" key="1">
    <source>
        <dbReference type="ARBA" id="ARBA00012513"/>
    </source>
</evidence>
<dbReference type="InterPro" id="IPR051334">
    <property type="entry name" value="SRPK"/>
</dbReference>
<dbReference type="GO" id="GO:0004674">
    <property type="term" value="F:protein serine/threonine kinase activity"/>
    <property type="evidence" value="ECO:0007669"/>
    <property type="project" value="UniProtKB-KW"/>
</dbReference>
<accession>A0AA48IDF5</accession>
<reference evidence="12" key="1">
    <citation type="journal article" date="2023" name="BMC Genomics">
        <title>Chromosome-level genome assemblies of Cutaneotrichosporon spp. (Trichosporonales, Basidiomycota) reveal imbalanced evolution between nucleotide sequences and chromosome synteny.</title>
        <authorList>
            <person name="Kobayashi Y."/>
            <person name="Kayamori A."/>
            <person name="Aoki K."/>
            <person name="Shiwa Y."/>
            <person name="Matsutani M."/>
            <person name="Fujita N."/>
            <person name="Sugita T."/>
            <person name="Iwasaki W."/>
            <person name="Tanaka N."/>
            <person name="Takashima M."/>
        </authorList>
    </citation>
    <scope>NUCLEOTIDE SEQUENCE</scope>
    <source>
        <strain evidence="12">HIS019</strain>
    </source>
</reference>
<dbReference type="SUPFAM" id="SSF56112">
    <property type="entry name" value="Protein kinase-like (PK-like)"/>
    <property type="match status" value="1"/>
</dbReference>